<feature type="compositionally biased region" description="Low complexity" evidence="2">
    <location>
        <begin position="32"/>
        <end position="41"/>
    </location>
</feature>
<name>A0ABN9VE33_9DINO</name>
<comment type="caution">
    <text evidence="3">The sequence shown here is derived from an EMBL/GenBank/DDBJ whole genome shotgun (WGS) entry which is preliminary data.</text>
</comment>
<sequence length="1169" mass="124632">MREMLGEVRRRADVRWQQTLPLAELLRTPAAAPAPAETVAPQKLPAQAGPSSMDSHGAVEPPEDRQGSGATSAEEGSRPGAAGGPSPGEPRARDAAQPPPAAPPPARRPEAAPPPAAPAARQTPEAGRAAPRRYETPRPVEEEEEDPLAPLLALGGETALVGSASEGFSRALHEGLRELKSTQERERFVVSMLQERTRGCLPEGKPRLRTFERNWPGKLVKDDAEARARAPFEHSGGPMWPAAAGPPAAPRVLAGADLLGRRASGGRGLVRSPSDVLPPSASSTFAASGISDLRAAAVAQQRQLDGLVDKVAAVMSSMHAQMLQDLRAECSAEALQQAVCEADSRLSQLRAGEGSLQAWVEGEARRLGEQLAQGQLEAGEACERAAQEARQGHLDLAEGLREARDEASRGLAGVRGALDEQAAEQAAELRELRERLQRLEGDALRAEEAVPAWQAEAEGCCAALREELRGEIAAASEYGMEAALGRIAALEEQLRAGALCAEARQLRGDDKVEQLRAESRRLAASVDQLVVDCRQLQRTQGREAEAREWRQRADEAAAAAEARLGMLEQRQLGLERGARAAAEEVRRPAAEELAGPRWAEVERRLQMVERSVAVASVPTPLRPRPASPPASAAKSSVEARVEEVAARVDGVALSFGQELRRWAQRLREVQDRAEAADRRAGAAEAAAKAARVVRAEARPADKQGITAAARAQRSHSARHAVKVERALQTLVDNLRSDLEWQVHGSKAELSAELERLRRELWEGLGSRGPQQALAESASTRRGPGALAAEALASGRSASCGSAREAAAQAPASGRSAPRTSAREATAASAGPQQLERRLEELEARLQDRAAACCEASRADVERRLESLGTSFELRLEEHKAACEERLAACEGAGGRSEPCASAREAAAKSAGPSQLDRRLEELEARLQDRAAASCEASRADVERRLESLGTSFELRLEEHKAACEERWAACEGAGASLAQQLQEALSDGHLERLEQATRLAERRSEAAEATRGAMVDLKDGLQECVEGFAERLGAVEEQVQERLDAVEEQVQTVLESSQMSASVTLQDSCAVGAGGGAAAAGLGVSAAETSAASCSADGAEASSLLAVSDLSQRLRFQEAAVDELRKESRQLRGTVEGFLLERKVSRSLEGLERPRRSLSCEQRSCRSSG</sequence>
<evidence type="ECO:0000256" key="2">
    <source>
        <dbReference type="SAM" id="MobiDB-lite"/>
    </source>
</evidence>
<dbReference type="EMBL" id="CAUYUJ010017059">
    <property type="protein sequence ID" value="CAK0871328.1"/>
    <property type="molecule type" value="Genomic_DNA"/>
</dbReference>
<dbReference type="PANTHER" id="PTHR48125">
    <property type="entry name" value="LP07818P1"/>
    <property type="match status" value="1"/>
</dbReference>
<gene>
    <name evidence="3" type="ORF">PCOR1329_LOCUS57192</name>
</gene>
<feature type="compositionally biased region" description="Pro residues" evidence="2">
    <location>
        <begin position="97"/>
        <end position="117"/>
    </location>
</feature>
<feature type="coiled-coil region" evidence="1">
    <location>
        <begin position="659"/>
        <end position="686"/>
    </location>
</feature>
<feature type="coiled-coil region" evidence="1">
    <location>
        <begin position="990"/>
        <end position="1056"/>
    </location>
</feature>
<organism evidence="3 4">
    <name type="scientific">Prorocentrum cordatum</name>
    <dbReference type="NCBI Taxonomy" id="2364126"/>
    <lineage>
        <taxon>Eukaryota</taxon>
        <taxon>Sar</taxon>
        <taxon>Alveolata</taxon>
        <taxon>Dinophyceae</taxon>
        <taxon>Prorocentrales</taxon>
        <taxon>Prorocentraceae</taxon>
        <taxon>Prorocentrum</taxon>
    </lineage>
</organism>
<feature type="region of interest" description="Disordered" evidence="2">
    <location>
        <begin position="802"/>
        <end position="833"/>
    </location>
</feature>
<dbReference type="PANTHER" id="PTHR48125:SF10">
    <property type="entry name" value="OS12G0136300 PROTEIN"/>
    <property type="match status" value="1"/>
</dbReference>
<evidence type="ECO:0000313" key="4">
    <source>
        <dbReference type="Proteomes" id="UP001189429"/>
    </source>
</evidence>
<dbReference type="Proteomes" id="UP001189429">
    <property type="component" value="Unassembled WGS sequence"/>
</dbReference>
<protein>
    <submittedName>
        <fullName evidence="3">Uncharacterized protein</fullName>
    </submittedName>
</protein>
<feature type="region of interest" description="Disordered" evidence="2">
    <location>
        <begin position="765"/>
        <end position="784"/>
    </location>
</feature>
<feature type="coiled-coil region" evidence="1">
    <location>
        <begin position="1107"/>
        <end position="1134"/>
    </location>
</feature>
<feature type="coiled-coil region" evidence="1">
    <location>
        <begin position="415"/>
        <end position="456"/>
    </location>
</feature>
<evidence type="ECO:0000313" key="3">
    <source>
        <dbReference type="EMBL" id="CAK0871328.1"/>
    </source>
</evidence>
<accession>A0ABN9VE33</accession>
<evidence type="ECO:0000256" key="1">
    <source>
        <dbReference type="SAM" id="Coils"/>
    </source>
</evidence>
<reference evidence="3" key="1">
    <citation type="submission" date="2023-10" db="EMBL/GenBank/DDBJ databases">
        <authorList>
            <person name="Chen Y."/>
            <person name="Shah S."/>
            <person name="Dougan E. K."/>
            <person name="Thang M."/>
            <person name="Chan C."/>
        </authorList>
    </citation>
    <scope>NUCLEOTIDE SEQUENCE [LARGE SCALE GENOMIC DNA]</scope>
</reference>
<keyword evidence="1" id="KW-0175">Coiled coil</keyword>
<keyword evidence="4" id="KW-1185">Reference proteome</keyword>
<feature type="region of interest" description="Disordered" evidence="2">
    <location>
        <begin position="32"/>
        <end position="154"/>
    </location>
</feature>
<proteinExistence type="predicted"/>